<name>A0A5B9RD18_9AGAM</name>
<evidence type="ECO:0000313" key="1">
    <source>
        <dbReference type="EMBL" id="QEG57020.1"/>
    </source>
</evidence>
<accession>A0A5B9RD18</accession>
<gene>
    <name evidence="1" type="ORF">PPIT_000124</name>
</gene>
<reference evidence="1" key="1">
    <citation type="journal article" date="2019" name="Genome Biol. Evol.">
        <title>Evidence of extensive intraspecific noncoding reshuffling in a 169-kb mitochondrial genome of a basidiomycetous fungus.</title>
        <authorList>
            <person name="Lee H.H."/>
            <person name="Ke H.M."/>
            <person name="Lin C.I."/>
            <person name="Lee T.J."/>
            <person name="Chung C.L."/>
            <person name="Tsai I.J."/>
        </authorList>
    </citation>
    <scope>NUCLEOTIDE SEQUENCE</scope>
    <source>
        <strain evidence="1">BCRC 35384</strain>
    </source>
</reference>
<sequence>MKIKTINLKSKLTNTVLRNNMFKFFRRYNDNSQFISLSTKLTSDSSNSPVFVLNNKITLDVKSKSEITTYINLLSDKFNEHNKEIKKHPLNKISISYYLCTKEEHLNYIKTSWIDLIDK</sequence>
<protein>
    <submittedName>
        <fullName evidence="1">Uncharacterized protein</fullName>
    </submittedName>
</protein>
<geneLocation type="mitochondrion" evidence="1"/>
<dbReference type="AlphaFoldDB" id="A0A5B9RD18"/>
<dbReference type="EMBL" id="MK623257">
    <property type="protein sequence ID" value="QEG57020.1"/>
    <property type="molecule type" value="Genomic_DNA"/>
</dbReference>
<reference evidence="1" key="2">
    <citation type="submission" date="2019-03" db="EMBL/GenBank/DDBJ databases">
        <authorList>
            <person name="Lee H.-H."/>
            <person name="Tsai I.J."/>
        </authorList>
    </citation>
    <scope>NUCLEOTIDE SEQUENCE</scope>
    <source>
        <strain evidence="1">BCRC 35384</strain>
    </source>
</reference>
<keyword evidence="1" id="KW-0496">Mitochondrion</keyword>
<proteinExistence type="predicted"/>
<organism evidence="1">
    <name type="scientific">Porodaedalea pini</name>
    <dbReference type="NCBI Taxonomy" id="108901"/>
    <lineage>
        <taxon>Eukaryota</taxon>
        <taxon>Fungi</taxon>
        <taxon>Dikarya</taxon>
        <taxon>Basidiomycota</taxon>
        <taxon>Agaricomycotina</taxon>
        <taxon>Agaricomycetes</taxon>
        <taxon>Hymenochaetales</taxon>
        <taxon>Hymenochaetaceae</taxon>
        <taxon>Porodaedalea</taxon>
    </lineage>
</organism>